<dbReference type="AlphaFoldDB" id="A0A671MV98"/>
<dbReference type="InterPro" id="IPR040342">
    <property type="entry name" value="DNAAF9"/>
</dbReference>
<evidence type="ECO:0000313" key="2">
    <source>
        <dbReference type="Proteomes" id="UP000472260"/>
    </source>
</evidence>
<name>A0A671MV98_9TELE</name>
<dbReference type="Ensembl" id="ENSSANT00000039901.1">
    <property type="protein sequence ID" value="ENSSANP00000037481.1"/>
    <property type="gene ID" value="ENSSANG00000019114.1"/>
</dbReference>
<dbReference type="PANTHER" id="PTHR33664:SF1">
    <property type="entry name" value="DYNEIN AXONEMAL ASSEMBLY FACTOR 9"/>
    <property type="match status" value="1"/>
</dbReference>
<dbReference type="Proteomes" id="UP000472260">
    <property type="component" value="Unassembled WGS sequence"/>
</dbReference>
<reference evidence="1" key="2">
    <citation type="submission" date="2025-09" db="UniProtKB">
        <authorList>
            <consortium name="Ensembl"/>
        </authorList>
    </citation>
    <scope>IDENTIFICATION</scope>
</reference>
<organism evidence="1 2">
    <name type="scientific">Sinocyclocheilus anshuiensis</name>
    <dbReference type="NCBI Taxonomy" id="1608454"/>
    <lineage>
        <taxon>Eukaryota</taxon>
        <taxon>Metazoa</taxon>
        <taxon>Chordata</taxon>
        <taxon>Craniata</taxon>
        <taxon>Vertebrata</taxon>
        <taxon>Euteleostomi</taxon>
        <taxon>Actinopterygii</taxon>
        <taxon>Neopterygii</taxon>
        <taxon>Teleostei</taxon>
        <taxon>Ostariophysi</taxon>
        <taxon>Cypriniformes</taxon>
        <taxon>Cyprinidae</taxon>
        <taxon>Cyprininae</taxon>
        <taxon>Sinocyclocheilus</taxon>
    </lineage>
</organism>
<keyword evidence="2" id="KW-1185">Reference proteome</keyword>
<protein>
    <submittedName>
        <fullName evidence="1">Uncharacterized protein</fullName>
    </submittedName>
</protein>
<sequence length="142" mass="16578">MVVNCNSISGNVTIAPDQGTHHGPRTTNNCYLLFHGVGLTQEGLKDWLRHCAKQKVEKKVKKNKRTLTPQEIRYIHVKRHLDPLPPGYFYNGHHFVSFFGEKQNFHPLLDQFIDEYVQEANKEIERFNREVDLQPHADLFDP</sequence>
<dbReference type="PANTHER" id="PTHR33664">
    <property type="entry name" value="RCG26366"/>
    <property type="match status" value="1"/>
</dbReference>
<evidence type="ECO:0000313" key="1">
    <source>
        <dbReference type="Ensembl" id="ENSSANP00000037481.1"/>
    </source>
</evidence>
<accession>A0A671MV98</accession>
<proteinExistence type="predicted"/>
<reference evidence="1" key="1">
    <citation type="submission" date="2025-08" db="UniProtKB">
        <authorList>
            <consortium name="Ensembl"/>
        </authorList>
    </citation>
    <scope>IDENTIFICATION</scope>
</reference>